<gene>
    <name evidence="2" type="ORF">TorRG33x02_168890</name>
</gene>
<dbReference type="InParanoid" id="A0A2P5ENX9"/>
<keyword evidence="1" id="KW-1133">Transmembrane helix</keyword>
<keyword evidence="3" id="KW-1185">Reference proteome</keyword>
<evidence type="ECO:0000313" key="3">
    <source>
        <dbReference type="Proteomes" id="UP000237000"/>
    </source>
</evidence>
<comment type="caution">
    <text evidence="2">The sequence shown here is derived from an EMBL/GenBank/DDBJ whole genome shotgun (WGS) entry which is preliminary data.</text>
</comment>
<sequence>MKQNNLESSSSNSGCNSMSPPSEIVFHINFIAQSRNPPIHQWVSLLLSHHIKHFPCFRKIRPRNPSPNRINFFFFFFFFLFFIFFSLFFPILFFPIFLS</sequence>
<organism evidence="2 3">
    <name type="scientific">Trema orientale</name>
    <name type="common">Charcoal tree</name>
    <name type="synonym">Celtis orientalis</name>
    <dbReference type="NCBI Taxonomy" id="63057"/>
    <lineage>
        <taxon>Eukaryota</taxon>
        <taxon>Viridiplantae</taxon>
        <taxon>Streptophyta</taxon>
        <taxon>Embryophyta</taxon>
        <taxon>Tracheophyta</taxon>
        <taxon>Spermatophyta</taxon>
        <taxon>Magnoliopsida</taxon>
        <taxon>eudicotyledons</taxon>
        <taxon>Gunneridae</taxon>
        <taxon>Pentapetalae</taxon>
        <taxon>rosids</taxon>
        <taxon>fabids</taxon>
        <taxon>Rosales</taxon>
        <taxon>Cannabaceae</taxon>
        <taxon>Trema</taxon>
    </lineage>
</organism>
<dbReference type="AlphaFoldDB" id="A0A2P5ENX9"/>
<feature type="transmembrane region" description="Helical" evidence="1">
    <location>
        <begin position="72"/>
        <end position="98"/>
    </location>
</feature>
<dbReference type="OrthoDB" id="10414934at2759"/>
<accession>A0A2P5ENX9</accession>
<reference evidence="3" key="1">
    <citation type="submission" date="2016-06" db="EMBL/GenBank/DDBJ databases">
        <title>Parallel loss of symbiosis genes in relatives of nitrogen-fixing non-legume Parasponia.</title>
        <authorList>
            <person name="Van Velzen R."/>
            <person name="Holmer R."/>
            <person name="Bu F."/>
            <person name="Rutten L."/>
            <person name="Van Zeijl A."/>
            <person name="Liu W."/>
            <person name="Santuari L."/>
            <person name="Cao Q."/>
            <person name="Sharma T."/>
            <person name="Shen D."/>
            <person name="Roswanjaya Y."/>
            <person name="Wardhani T."/>
            <person name="Kalhor M.S."/>
            <person name="Jansen J."/>
            <person name="Van den Hoogen J."/>
            <person name="Gungor B."/>
            <person name="Hartog M."/>
            <person name="Hontelez J."/>
            <person name="Verver J."/>
            <person name="Yang W.-C."/>
            <person name="Schijlen E."/>
            <person name="Repin R."/>
            <person name="Schilthuizen M."/>
            <person name="Schranz E."/>
            <person name="Heidstra R."/>
            <person name="Miyata K."/>
            <person name="Fedorova E."/>
            <person name="Kohlen W."/>
            <person name="Bisseling T."/>
            <person name="Smit S."/>
            <person name="Geurts R."/>
        </authorList>
    </citation>
    <scope>NUCLEOTIDE SEQUENCE [LARGE SCALE GENOMIC DNA]</scope>
    <source>
        <strain evidence="3">cv. RG33-2</strain>
    </source>
</reference>
<dbReference type="EMBL" id="JXTC01000119">
    <property type="protein sequence ID" value="PON87253.1"/>
    <property type="molecule type" value="Genomic_DNA"/>
</dbReference>
<proteinExistence type="predicted"/>
<protein>
    <recommendedName>
        <fullName evidence="4">Transmembrane protein</fullName>
    </recommendedName>
</protein>
<dbReference type="Proteomes" id="UP000237000">
    <property type="component" value="Unassembled WGS sequence"/>
</dbReference>
<evidence type="ECO:0000313" key="2">
    <source>
        <dbReference type="EMBL" id="PON87253.1"/>
    </source>
</evidence>
<name>A0A2P5ENX9_TREOI</name>
<evidence type="ECO:0000256" key="1">
    <source>
        <dbReference type="SAM" id="Phobius"/>
    </source>
</evidence>
<evidence type="ECO:0008006" key="4">
    <source>
        <dbReference type="Google" id="ProtNLM"/>
    </source>
</evidence>
<keyword evidence="1" id="KW-0812">Transmembrane</keyword>
<keyword evidence="1" id="KW-0472">Membrane</keyword>